<dbReference type="EMBL" id="BOOY01000029">
    <property type="protein sequence ID" value="GIJ04797.1"/>
    <property type="molecule type" value="Genomic_DNA"/>
</dbReference>
<dbReference type="AlphaFoldDB" id="A0A8J4DK26"/>
<evidence type="ECO:0000259" key="1">
    <source>
        <dbReference type="SMART" id="SM00327"/>
    </source>
</evidence>
<dbReference type="InterPro" id="IPR002035">
    <property type="entry name" value="VWF_A"/>
</dbReference>
<accession>A0A8J4DK26</accession>
<dbReference type="InterPro" id="IPR036465">
    <property type="entry name" value="vWFA_dom_sf"/>
</dbReference>
<protein>
    <recommendedName>
        <fullName evidence="1">VWFA domain-containing protein</fullName>
    </recommendedName>
</protein>
<keyword evidence="3" id="KW-1185">Reference proteome</keyword>
<dbReference type="SMART" id="SM00327">
    <property type="entry name" value="VWA"/>
    <property type="match status" value="1"/>
</dbReference>
<dbReference type="Proteomes" id="UP000652013">
    <property type="component" value="Unassembled WGS sequence"/>
</dbReference>
<gene>
    <name evidence="2" type="ORF">Sya03_41490</name>
</gene>
<sequence>MAKHRAGRRTARRWLTVTAVLIVAAAAAGVALLRRDGGRDGPSAAAPCTPLTVVAATAYAPVLTALAPGLAAGTDCVALAVVTADGRTAGDAAAAAPADVWIPDDGAWATEAGAFTPARDAAGAGTVVATSPVLMLARDAEPPATWLALARAVAEGRRTLALTDPARSGAGLVGAGAAAAAIRADAGADAAAMWLQRARRTARSTAGPALPAAGREVGLVAEHALGAAGPGMRVRPGGDASALLRFTYLPSAAAAADPLRTGGLARLRAALTGPPAAPALAAAGLRTPDGAVPAGGRAAADLAAAPAADLDGPAVDRVFAAWYAADRRADVLVVLDTAAGTARPAPGGDEPLLTDAQRCAQEVVDALPADARAGLWTLAGRRHRVVVRPGPLDAGRRAALAGGLHALAPAGRAGPPDAAVLAAYTAARDGWRPGVPQRVLVVLDGRGAGAAGPADPDRLAADLAGARADDRPVDLAIVVFGGTNAAVAALERAVAPVGGYVGAPRTRPDLAAAFAHLATGGLRG</sequence>
<evidence type="ECO:0000313" key="3">
    <source>
        <dbReference type="Proteomes" id="UP000652013"/>
    </source>
</evidence>
<dbReference type="SUPFAM" id="SSF53300">
    <property type="entry name" value="vWA-like"/>
    <property type="match status" value="1"/>
</dbReference>
<proteinExistence type="predicted"/>
<feature type="domain" description="VWFA" evidence="1">
    <location>
        <begin position="328"/>
        <end position="519"/>
    </location>
</feature>
<comment type="caution">
    <text evidence="2">The sequence shown here is derived from an EMBL/GenBank/DDBJ whole genome shotgun (WGS) entry which is preliminary data.</text>
</comment>
<dbReference type="Pfam" id="PF13531">
    <property type="entry name" value="SBP_bac_11"/>
    <property type="match status" value="1"/>
</dbReference>
<reference evidence="2" key="1">
    <citation type="submission" date="2021-01" db="EMBL/GenBank/DDBJ databases">
        <title>Whole genome shotgun sequence of Spirilliplanes yamanashiensis NBRC 15828.</title>
        <authorList>
            <person name="Komaki H."/>
            <person name="Tamura T."/>
        </authorList>
    </citation>
    <scope>NUCLEOTIDE SEQUENCE</scope>
    <source>
        <strain evidence="2">NBRC 15828</strain>
    </source>
</reference>
<name>A0A8J4DK26_9ACTN</name>
<dbReference type="Gene3D" id="3.40.50.410">
    <property type="entry name" value="von Willebrand factor, type A domain"/>
    <property type="match status" value="1"/>
</dbReference>
<dbReference type="RefSeq" id="WP_203940009.1">
    <property type="nucleotide sequence ID" value="NZ_BAAAGJ010000005.1"/>
</dbReference>
<evidence type="ECO:0000313" key="2">
    <source>
        <dbReference type="EMBL" id="GIJ04797.1"/>
    </source>
</evidence>
<organism evidence="2 3">
    <name type="scientific">Spirilliplanes yamanashiensis</name>
    <dbReference type="NCBI Taxonomy" id="42233"/>
    <lineage>
        <taxon>Bacteria</taxon>
        <taxon>Bacillati</taxon>
        <taxon>Actinomycetota</taxon>
        <taxon>Actinomycetes</taxon>
        <taxon>Micromonosporales</taxon>
        <taxon>Micromonosporaceae</taxon>
        <taxon>Spirilliplanes</taxon>
    </lineage>
</organism>